<organism evidence="2 3">
    <name type="scientific">Paragonimus heterotremus</name>
    <dbReference type="NCBI Taxonomy" id="100268"/>
    <lineage>
        <taxon>Eukaryota</taxon>
        <taxon>Metazoa</taxon>
        <taxon>Spiralia</taxon>
        <taxon>Lophotrochozoa</taxon>
        <taxon>Platyhelminthes</taxon>
        <taxon>Trematoda</taxon>
        <taxon>Digenea</taxon>
        <taxon>Plagiorchiida</taxon>
        <taxon>Troglotremata</taxon>
        <taxon>Troglotrematidae</taxon>
        <taxon>Paragonimus</taxon>
    </lineage>
</organism>
<accession>A0A8J4SJX7</accession>
<feature type="signal peptide" evidence="1">
    <location>
        <begin position="1"/>
        <end position="19"/>
    </location>
</feature>
<gene>
    <name evidence="2" type="ORF">PHET_11811</name>
</gene>
<feature type="chain" id="PRO_5035307560" description="Secreted protein" evidence="1">
    <location>
        <begin position="20"/>
        <end position="77"/>
    </location>
</feature>
<proteinExistence type="predicted"/>
<protein>
    <recommendedName>
        <fullName evidence="4">Secreted protein</fullName>
    </recommendedName>
</protein>
<evidence type="ECO:0000313" key="2">
    <source>
        <dbReference type="EMBL" id="KAF5394322.1"/>
    </source>
</evidence>
<evidence type="ECO:0000313" key="3">
    <source>
        <dbReference type="Proteomes" id="UP000748531"/>
    </source>
</evidence>
<keyword evidence="3" id="KW-1185">Reference proteome</keyword>
<evidence type="ECO:0000256" key="1">
    <source>
        <dbReference type="SAM" id="SignalP"/>
    </source>
</evidence>
<dbReference type="Proteomes" id="UP000748531">
    <property type="component" value="Unassembled WGS sequence"/>
</dbReference>
<dbReference type="AlphaFoldDB" id="A0A8J4SJX7"/>
<dbReference type="OrthoDB" id="10267127at2759"/>
<sequence length="77" mass="8475">MFSSFISVLIYFSASSASAKELPIRIFAQLCDCVDESEVAAPYNSFSTESISSVYGELNSKSSLKYFPELSDIPNIM</sequence>
<reference evidence="2" key="1">
    <citation type="submission" date="2019-05" db="EMBL/GenBank/DDBJ databases">
        <title>Annotation for the trematode Paragonimus heterotremus.</title>
        <authorList>
            <person name="Choi Y.-J."/>
        </authorList>
    </citation>
    <scope>NUCLEOTIDE SEQUENCE</scope>
    <source>
        <strain evidence="2">LC</strain>
    </source>
</reference>
<keyword evidence="1" id="KW-0732">Signal</keyword>
<evidence type="ECO:0008006" key="4">
    <source>
        <dbReference type="Google" id="ProtNLM"/>
    </source>
</evidence>
<name>A0A8J4SJX7_9TREM</name>
<comment type="caution">
    <text evidence="2">The sequence shown here is derived from an EMBL/GenBank/DDBJ whole genome shotgun (WGS) entry which is preliminary data.</text>
</comment>
<dbReference type="EMBL" id="LUCH01019055">
    <property type="protein sequence ID" value="KAF5394322.1"/>
    <property type="molecule type" value="Genomic_DNA"/>
</dbReference>